<dbReference type="Proteomes" id="UP000199687">
    <property type="component" value="Unassembled WGS sequence"/>
</dbReference>
<dbReference type="EMBL" id="FOGL01000020">
    <property type="protein sequence ID" value="SES14395.1"/>
    <property type="molecule type" value="Genomic_DNA"/>
</dbReference>
<dbReference type="OrthoDB" id="2388036at2"/>
<sequence length="309" mass="35588">MQWGQIKTLFILCFLILDIFLLQQFIKNQQTVSVLPEASLEENIQGNIEGLDNIPEEPTEASMLYAQRKELSEDDMTALEELPNQDMLIIEDHLIISRFDDPVAFDIDEAGDNIVENIWNDESYDLENYILDEKTNTYLFFQKIDHPIFYNLSGVLMIHVNEDGDMTSYVQTILEKAEEQPEEKYGLANPMKVISDLFRRNSIQSGSTISKMEFGYHNLLPLPNGVQVLIPTWGVEVNDSEYYYANAVEGHISTRDENEFVSEMRNDIQEYVVSDIGAIQPLDPDWEQQDITQFLNQLLQNIELSDGVN</sequence>
<dbReference type="Pfam" id="PF09648">
    <property type="entry name" value="YycI"/>
    <property type="match status" value="1"/>
</dbReference>
<evidence type="ECO:0000259" key="1">
    <source>
        <dbReference type="Pfam" id="PF09648"/>
    </source>
</evidence>
<name>A0A1H9UY37_9BACI</name>
<evidence type="ECO:0000313" key="2">
    <source>
        <dbReference type="EMBL" id="SES14395.1"/>
    </source>
</evidence>
<feature type="domain" description="Regulatory protein YycH-like" evidence="1">
    <location>
        <begin position="40"/>
        <end position="248"/>
    </location>
</feature>
<accession>A0A1H9UY37</accession>
<dbReference type="GO" id="GO:0016020">
    <property type="term" value="C:membrane"/>
    <property type="evidence" value="ECO:0007669"/>
    <property type="project" value="InterPro"/>
</dbReference>
<organism evidence="2 3">
    <name type="scientific">Gracilibacillus ureilyticus</name>
    <dbReference type="NCBI Taxonomy" id="531814"/>
    <lineage>
        <taxon>Bacteria</taxon>
        <taxon>Bacillati</taxon>
        <taxon>Bacillota</taxon>
        <taxon>Bacilli</taxon>
        <taxon>Bacillales</taxon>
        <taxon>Bacillaceae</taxon>
        <taxon>Gracilibacillus</taxon>
    </lineage>
</organism>
<dbReference type="Gene3D" id="2.40.128.690">
    <property type="entry name" value="YycH protein, domain 3-like"/>
    <property type="match status" value="1"/>
</dbReference>
<gene>
    <name evidence="2" type="ORF">SAMN04487944_12016</name>
</gene>
<keyword evidence="3" id="KW-1185">Reference proteome</keyword>
<dbReference type="RefSeq" id="WP_089743181.1">
    <property type="nucleotide sequence ID" value="NZ_FOGL01000020.1"/>
</dbReference>
<evidence type="ECO:0000313" key="3">
    <source>
        <dbReference type="Proteomes" id="UP000199687"/>
    </source>
</evidence>
<reference evidence="2 3" key="1">
    <citation type="submission" date="2016-10" db="EMBL/GenBank/DDBJ databases">
        <authorList>
            <person name="de Groot N.N."/>
        </authorList>
    </citation>
    <scope>NUCLEOTIDE SEQUENCE [LARGE SCALE GENOMIC DNA]</scope>
    <source>
        <strain evidence="2 3">CGMCC 1.7727</strain>
    </source>
</reference>
<proteinExistence type="predicted"/>
<protein>
    <submittedName>
        <fullName evidence="2">Two-component signal transduction system YycFG, regulatory protein YycI</fullName>
    </submittedName>
</protein>
<dbReference type="STRING" id="531814.SAMN04487944_12016"/>
<dbReference type="InterPro" id="IPR018604">
    <property type="entry name" value="YycI-like"/>
</dbReference>
<dbReference type="AlphaFoldDB" id="A0A1H9UY37"/>